<reference evidence="1" key="1">
    <citation type="submission" date="2018-05" db="EMBL/GenBank/DDBJ databases">
        <title>Draft genome of Mucuna pruriens seed.</title>
        <authorList>
            <person name="Nnadi N.E."/>
            <person name="Vos R."/>
            <person name="Hasami M.H."/>
            <person name="Devisetty U.K."/>
            <person name="Aguiy J.C."/>
        </authorList>
    </citation>
    <scope>NUCLEOTIDE SEQUENCE [LARGE SCALE GENOMIC DNA]</scope>
    <source>
        <strain evidence="1">JCA_2017</strain>
    </source>
</reference>
<proteinExistence type="predicted"/>
<dbReference type="Proteomes" id="UP000257109">
    <property type="component" value="Unassembled WGS sequence"/>
</dbReference>
<feature type="non-terminal residue" evidence="1">
    <location>
        <position position="1"/>
    </location>
</feature>
<dbReference type="OrthoDB" id="1740797at2759"/>
<protein>
    <recommendedName>
        <fullName evidence="3">Retrotransposon gag domain-containing protein</fullName>
    </recommendedName>
</protein>
<accession>A0A371HGY1</accession>
<dbReference type="AlphaFoldDB" id="A0A371HGY1"/>
<evidence type="ECO:0000313" key="2">
    <source>
        <dbReference type="Proteomes" id="UP000257109"/>
    </source>
</evidence>
<evidence type="ECO:0000313" key="1">
    <source>
        <dbReference type="EMBL" id="RDY02030.1"/>
    </source>
</evidence>
<dbReference type="EMBL" id="QJKJ01002615">
    <property type="protein sequence ID" value="RDY02030.1"/>
    <property type="molecule type" value="Genomic_DNA"/>
</dbReference>
<gene>
    <name evidence="1" type="ORF">CR513_14570</name>
</gene>
<organism evidence="1 2">
    <name type="scientific">Mucuna pruriens</name>
    <name type="common">Velvet bean</name>
    <name type="synonym">Dolichos pruriens</name>
    <dbReference type="NCBI Taxonomy" id="157652"/>
    <lineage>
        <taxon>Eukaryota</taxon>
        <taxon>Viridiplantae</taxon>
        <taxon>Streptophyta</taxon>
        <taxon>Embryophyta</taxon>
        <taxon>Tracheophyta</taxon>
        <taxon>Spermatophyta</taxon>
        <taxon>Magnoliopsida</taxon>
        <taxon>eudicotyledons</taxon>
        <taxon>Gunneridae</taxon>
        <taxon>Pentapetalae</taxon>
        <taxon>rosids</taxon>
        <taxon>fabids</taxon>
        <taxon>Fabales</taxon>
        <taxon>Fabaceae</taxon>
        <taxon>Papilionoideae</taxon>
        <taxon>50 kb inversion clade</taxon>
        <taxon>NPAAA clade</taxon>
        <taxon>indigoferoid/millettioid clade</taxon>
        <taxon>Phaseoleae</taxon>
        <taxon>Mucuna</taxon>
    </lineage>
</organism>
<comment type="caution">
    <text evidence="1">The sequence shown here is derived from an EMBL/GenBank/DDBJ whole genome shotgun (WGS) entry which is preliminary data.</text>
</comment>
<evidence type="ECO:0008006" key="3">
    <source>
        <dbReference type="Google" id="ProtNLM"/>
    </source>
</evidence>
<name>A0A371HGY1_MUCPR</name>
<sequence length="145" mass="16996">MENQDRTFKELATPYVMYQPWCIEYPQLEPTQSYELKSGLIHLLPNFHGLTGEDPHKHLKEFHVECLTMRPQGIPEDYIKIKVFSFSLDRAAKDWLNSSQPPRRPLSEKKFVESDNIHEKHCMNTRSDSIACVQPVHIIKLVSNY</sequence>
<keyword evidence="2" id="KW-1185">Reference proteome</keyword>